<sequence>MAEVFRPALFALALAAALPARAEEAAPQPPADQSTAAEPDYLDDRSTPDAVIRSLYNAIDRKEYVRAWSYFRDEPDRPAFADFAKGYAETAGAAVRTGKAVSDGAAGSIYYTLPVAVRAVDVKGRESVFTGCYQLRLVQPGIQAEPPFHPLGIVKGKLEASSRAFSEAMGTCPQGGL</sequence>
<dbReference type="AlphaFoldDB" id="A0A916ZPX9"/>
<evidence type="ECO:0000256" key="2">
    <source>
        <dbReference type="SAM" id="SignalP"/>
    </source>
</evidence>
<feature type="region of interest" description="Disordered" evidence="1">
    <location>
        <begin position="23"/>
        <end position="45"/>
    </location>
</feature>
<name>A0A916ZPX9_9HYPH</name>
<evidence type="ECO:0000256" key="1">
    <source>
        <dbReference type="SAM" id="MobiDB-lite"/>
    </source>
</evidence>
<dbReference type="Proteomes" id="UP000644699">
    <property type="component" value="Unassembled WGS sequence"/>
</dbReference>
<organism evidence="3 4">
    <name type="scientific">Aureimonas endophytica</name>
    <dbReference type="NCBI Taxonomy" id="2027858"/>
    <lineage>
        <taxon>Bacteria</taxon>
        <taxon>Pseudomonadati</taxon>
        <taxon>Pseudomonadota</taxon>
        <taxon>Alphaproteobacteria</taxon>
        <taxon>Hyphomicrobiales</taxon>
        <taxon>Aurantimonadaceae</taxon>
        <taxon>Aureimonas</taxon>
    </lineage>
</organism>
<keyword evidence="2" id="KW-0732">Signal</keyword>
<gene>
    <name evidence="3" type="ORF">GCM10011390_26880</name>
</gene>
<evidence type="ECO:0000313" key="4">
    <source>
        <dbReference type="Proteomes" id="UP000644699"/>
    </source>
</evidence>
<dbReference type="EMBL" id="BMIQ01000004">
    <property type="protein sequence ID" value="GGE06385.1"/>
    <property type="molecule type" value="Genomic_DNA"/>
</dbReference>
<proteinExistence type="predicted"/>
<feature type="chain" id="PRO_5037042975" evidence="2">
    <location>
        <begin position="23"/>
        <end position="177"/>
    </location>
</feature>
<reference evidence="3" key="1">
    <citation type="journal article" date="2014" name="Int. J. Syst. Evol. Microbiol.">
        <title>Complete genome sequence of Corynebacterium casei LMG S-19264T (=DSM 44701T), isolated from a smear-ripened cheese.</title>
        <authorList>
            <consortium name="US DOE Joint Genome Institute (JGI-PGF)"/>
            <person name="Walter F."/>
            <person name="Albersmeier A."/>
            <person name="Kalinowski J."/>
            <person name="Ruckert C."/>
        </authorList>
    </citation>
    <scope>NUCLEOTIDE SEQUENCE</scope>
    <source>
        <strain evidence="3">CGMCC 1.15367</strain>
    </source>
</reference>
<keyword evidence="4" id="KW-1185">Reference proteome</keyword>
<protein>
    <submittedName>
        <fullName evidence="3">Uncharacterized protein</fullName>
    </submittedName>
</protein>
<reference evidence="3" key="2">
    <citation type="submission" date="2020-09" db="EMBL/GenBank/DDBJ databases">
        <authorList>
            <person name="Sun Q."/>
            <person name="Zhou Y."/>
        </authorList>
    </citation>
    <scope>NUCLEOTIDE SEQUENCE</scope>
    <source>
        <strain evidence="3">CGMCC 1.15367</strain>
    </source>
</reference>
<feature type="signal peptide" evidence="2">
    <location>
        <begin position="1"/>
        <end position="22"/>
    </location>
</feature>
<comment type="caution">
    <text evidence="3">The sequence shown here is derived from an EMBL/GenBank/DDBJ whole genome shotgun (WGS) entry which is preliminary data.</text>
</comment>
<evidence type="ECO:0000313" key="3">
    <source>
        <dbReference type="EMBL" id="GGE06385.1"/>
    </source>
</evidence>
<dbReference type="RefSeq" id="WP_188909301.1">
    <property type="nucleotide sequence ID" value="NZ_BMIQ01000004.1"/>
</dbReference>
<accession>A0A916ZPX9</accession>